<name>A0A3B0UAN0_9ZZZZ</name>
<dbReference type="InterPro" id="IPR025889">
    <property type="entry name" value="GSP17M-like_dom"/>
</dbReference>
<keyword evidence="1" id="KW-0812">Transmembrane</keyword>
<dbReference type="EMBL" id="UOER01000137">
    <property type="protein sequence ID" value="VAW22427.1"/>
    <property type="molecule type" value="Genomic_DNA"/>
</dbReference>
<protein>
    <recommendedName>
        <fullName evidence="2">General stress protein 17M-like domain-containing protein</fullName>
    </recommendedName>
</protein>
<dbReference type="InterPro" id="IPR052948">
    <property type="entry name" value="Low_temp-induced_all0457"/>
</dbReference>
<evidence type="ECO:0000256" key="1">
    <source>
        <dbReference type="SAM" id="Phobius"/>
    </source>
</evidence>
<feature type="transmembrane region" description="Helical" evidence="1">
    <location>
        <begin position="64"/>
        <end position="84"/>
    </location>
</feature>
<keyword evidence="1" id="KW-1133">Transmembrane helix</keyword>
<keyword evidence="1" id="KW-0472">Membrane</keyword>
<organism evidence="3">
    <name type="scientific">hydrothermal vent metagenome</name>
    <dbReference type="NCBI Taxonomy" id="652676"/>
    <lineage>
        <taxon>unclassified sequences</taxon>
        <taxon>metagenomes</taxon>
        <taxon>ecological metagenomes</taxon>
    </lineage>
</organism>
<dbReference type="PANTHER" id="PTHR36109">
    <property type="entry name" value="MEMBRANE PROTEIN-RELATED"/>
    <property type="match status" value="1"/>
</dbReference>
<dbReference type="Pfam" id="PF11181">
    <property type="entry name" value="YflT"/>
    <property type="match status" value="1"/>
</dbReference>
<feature type="domain" description="General stress protein 17M-like" evidence="2">
    <location>
        <begin position="6"/>
        <end position="73"/>
    </location>
</feature>
<sequence length="170" mass="18111">MKNEVTVAVCNTHQEAEQVVKKLQQLGFNMKKLSIIGKDYHEEDKVVGYYNTGDAIKSWGKAGAFWGGLWGFILGAGFFIVPGIGPLVMAGPFVSAFVGGLEGAFVVGGVSALGGALFSIGIPNNSILKYESDLRADKYLVIAHGTSEEVNNAREIISDSLPAVEVSIHH</sequence>
<accession>A0A3B0UAN0</accession>
<proteinExistence type="predicted"/>
<evidence type="ECO:0000313" key="3">
    <source>
        <dbReference type="EMBL" id="VAW22427.1"/>
    </source>
</evidence>
<dbReference type="AlphaFoldDB" id="A0A3B0UAN0"/>
<evidence type="ECO:0000259" key="2">
    <source>
        <dbReference type="Pfam" id="PF11181"/>
    </source>
</evidence>
<dbReference type="PANTHER" id="PTHR36109:SF2">
    <property type="entry name" value="MEMBRANE PROTEIN"/>
    <property type="match status" value="1"/>
</dbReference>
<gene>
    <name evidence="3" type="ORF">MNBD_BACTEROID04-379</name>
</gene>
<reference evidence="3" key="1">
    <citation type="submission" date="2018-06" db="EMBL/GenBank/DDBJ databases">
        <authorList>
            <person name="Zhirakovskaya E."/>
        </authorList>
    </citation>
    <scope>NUCLEOTIDE SEQUENCE</scope>
</reference>
<feature type="transmembrane region" description="Helical" evidence="1">
    <location>
        <begin position="104"/>
        <end position="122"/>
    </location>
</feature>